<protein>
    <submittedName>
        <fullName evidence="1">Uncharacterized protein</fullName>
    </submittedName>
</protein>
<evidence type="ECO:0000313" key="1">
    <source>
        <dbReference type="EMBL" id="MCF6376436.1"/>
    </source>
</evidence>
<organism evidence="1 2">
    <name type="scientific">Nocardioides potassii</name>
    <dbReference type="NCBI Taxonomy" id="2911371"/>
    <lineage>
        <taxon>Bacteria</taxon>
        <taxon>Bacillati</taxon>
        <taxon>Actinomycetota</taxon>
        <taxon>Actinomycetes</taxon>
        <taxon>Propionibacteriales</taxon>
        <taxon>Nocardioidaceae</taxon>
        <taxon>Nocardioides</taxon>
    </lineage>
</organism>
<accession>A0ABS9H599</accession>
<dbReference type="EMBL" id="JAKJHZ010000003">
    <property type="protein sequence ID" value="MCF6376436.1"/>
    <property type="molecule type" value="Genomic_DNA"/>
</dbReference>
<comment type="caution">
    <text evidence="1">The sequence shown here is derived from an EMBL/GenBank/DDBJ whole genome shotgun (WGS) entry which is preliminary data.</text>
</comment>
<gene>
    <name evidence="1" type="ORF">L2K70_02365</name>
</gene>
<dbReference type="Proteomes" id="UP001201161">
    <property type="component" value="Unassembled WGS sequence"/>
</dbReference>
<reference evidence="1 2" key="1">
    <citation type="submission" date="2022-01" db="EMBL/GenBank/DDBJ databases">
        <title>Nocardioides sp. nov., an actinomycete isolated from mining soil.</title>
        <authorList>
            <person name="Liu L."/>
        </authorList>
    </citation>
    <scope>NUCLEOTIDE SEQUENCE [LARGE SCALE GENOMIC DNA]</scope>
    <source>
        <strain evidence="1 2">KLBMP 9356</strain>
    </source>
</reference>
<keyword evidence="2" id="KW-1185">Reference proteome</keyword>
<sequence length="142" mass="15785">MTEELFQPTIRTQADLESAWRRLMGPWSFGGRSVWMMLIQDDVPLPQLTEITDADEPDDLFRANFGTVLTLLRDDVVPRVSFAFLVSRPGSGFLTAPDRRWAAALYEITKDAGVPCEIVHLGTKGAIRPIPPDQLEPMASSA</sequence>
<proteinExistence type="predicted"/>
<name>A0ABS9H599_9ACTN</name>
<evidence type="ECO:0000313" key="2">
    <source>
        <dbReference type="Proteomes" id="UP001201161"/>
    </source>
</evidence>
<dbReference type="RefSeq" id="WP_236398428.1">
    <property type="nucleotide sequence ID" value="NZ_JAKJHZ010000003.1"/>
</dbReference>